<dbReference type="EMBL" id="LXQA011399908">
    <property type="protein sequence ID" value="MCI95905.1"/>
    <property type="molecule type" value="Genomic_DNA"/>
</dbReference>
<evidence type="ECO:0000313" key="2">
    <source>
        <dbReference type="Proteomes" id="UP000265520"/>
    </source>
</evidence>
<keyword evidence="2" id="KW-1185">Reference proteome</keyword>
<proteinExistence type="predicted"/>
<accession>A0A392WAM5</accession>
<sequence length="32" mass="3803">WTRNECVEENIAISMNFSRRMLVLLPVLPWAN</sequence>
<dbReference type="AlphaFoldDB" id="A0A392WAM5"/>
<name>A0A392WAM5_9FABA</name>
<feature type="non-terminal residue" evidence="1">
    <location>
        <position position="1"/>
    </location>
</feature>
<dbReference type="Proteomes" id="UP000265520">
    <property type="component" value="Unassembled WGS sequence"/>
</dbReference>
<evidence type="ECO:0000313" key="1">
    <source>
        <dbReference type="EMBL" id="MCI95905.1"/>
    </source>
</evidence>
<organism evidence="1 2">
    <name type="scientific">Trifolium medium</name>
    <dbReference type="NCBI Taxonomy" id="97028"/>
    <lineage>
        <taxon>Eukaryota</taxon>
        <taxon>Viridiplantae</taxon>
        <taxon>Streptophyta</taxon>
        <taxon>Embryophyta</taxon>
        <taxon>Tracheophyta</taxon>
        <taxon>Spermatophyta</taxon>
        <taxon>Magnoliopsida</taxon>
        <taxon>eudicotyledons</taxon>
        <taxon>Gunneridae</taxon>
        <taxon>Pentapetalae</taxon>
        <taxon>rosids</taxon>
        <taxon>fabids</taxon>
        <taxon>Fabales</taxon>
        <taxon>Fabaceae</taxon>
        <taxon>Papilionoideae</taxon>
        <taxon>50 kb inversion clade</taxon>
        <taxon>NPAAA clade</taxon>
        <taxon>Hologalegina</taxon>
        <taxon>IRL clade</taxon>
        <taxon>Trifolieae</taxon>
        <taxon>Trifolium</taxon>
    </lineage>
</organism>
<comment type="caution">
    <text evidence="1">The sequence shown here is derived from an EMBL/GenBank/DDBJ whole genome shotgun (WGS) entry which is preliminary data.</text>
</comment>
<reference evidence="1 2" key="1">
    <citation type="journal article" date="2018" name="Front. Plant Sci.">
        <title>Red Clover (Trifolium pratense) and Zigzag Clover (T. medium) - A Picture of Genomic Similarities and Differences.</title>
        <authorList>
            <person name="Dluhosova J."/>
            <person name="Istvanek J."/>
            <person name="Nedelnik J."/>
            <person name="Repkova J."/>
        </authorList>
    </citation>
    <scope>NUCLEOTIDE SEQUENCE [LARGE SCALE GENOMIC DNA]</scope>
    <source>
        <strain evidence="2">cv. 10/8</strain>
        <tissue evidence="1">Leaf</tissue>
    </source>
</reference>
<protein>
    <submittedName>
        <fullName evidence="1">Uncharacterized protein</fullName>
    </submittedName>
</protein>